<dbReference type="AlphaFoldDB" id="A0A1H2KT72"/>
<dbReference type="Pfam" id="PF14219">
    <property type="entry name" value="DUF4328"/>
    <property type="match status" value="1"/>
</dbReference>
<keyword evidence="2" id="KW-0472">Membrane</keyword>
<feature type="transmembrane region" description="Helical" evidence="2">
    <location>
        <begin position="215"/>
        <end position="241"/>
    </location>
</feature>
<organism evidence="4 5">
    <name type="scientific">Gordonia westfalica</name>
    <dbReference type="NCBI Taxonomy" id="158898"/>
    <lineage>
        <taxon>Bacteria</taxon>
        <taxon>Bacillati</taxon>
        <taxon>Actinomycetota</taxon>
        <taxon>Actinomycetes</taxon>
        <taxon>Mycobacteriales</taxon>
        <taxon>Gordoniaceae</taxon>
        <taxon>Gordonia</taxon>
    </lineage>
</organism>
<evidence type="ECO:0000313" key="5">
    <source>
        <dbReference type="Proteomes" id="UP000183180"/>
    </source>
</evidence>
<feature type="transmembrane region" description="Helical" evidence="2">
    <location>
        <begin position="294"/>
        <end position="313"/>
    </location>
</feature>
<feature type="transmembrane region" description="Helical" evidence="2">
    <location>
        <begin position="171"/>
        <end position="195"/>
    </location>
</feature>
<feature type="domain" description="DUF4328" evidence="3">
    <location>
        <begin position="166"/>
        <end position="316"/>
    </location>
</feature>
<proteinExistence type="predicted"/>
<dbReference type="Proteomes" id="UP000183180">
    <property type="component" value="Unassembled WGS sequence"/>
</dbReference>
<name>A0A1H2KT72_9ACTN</name>
<keyword evidence="2" id="KW-1133">Transmembrane helix</keyword>
<feature type="transmembrane region" description="Helical" evidence="2">
    <location>
        <begin position="128"/>
        <end position="151"/>
    </location>
</feature>
<evidence type="ECO:0000256" key="1">
    <source>
        <dbReference type="SAM" id="MobiDB-lite"/>
    </source>
</evidence>
<dbReference type="OrthoDB" id="4774087at2"/>
<reference evidence="4 5" key="1">
    <citation type="submission" date="2016-10" db="EMBL/GenBank/DDBJ databases">
        <authorList>
            <person name="de Groot N.N."/>
        </authorList>
    </citation>
    <scope>NUCLEOTIDE SEQUENCE [LARGE SCALE GENOMIC DNA]</scope>
    <source>
        <strain evidence="4 5">DSM 44215</strain>
    </source>
</reference>
<dbReference type="EMBL" id="FNLM01000034">
    <property type="protein sequence ID" value="SDU71556.1"/>
    <property type="molecule type" value="Genomic_DNA"/>
</dbReference>
<evidence type="ECO:0000256" key="2">
    <source>
        <dbReference type="SAM" id="Phobius"/>
    </source>
</evidence>
<keyword evidence="2" id="KW-0812">Transmembrane</keyword>
<evidence type="ECO:0000313" key="4">
    <source>
        <dbReference type="EMBL" id="SDU71556.1"/>
    </source>
</evidence>
<accession>A0A1H2KT72</accession>
<gene>
    <name evidence="4" type="ORF">SAMN04488548_1343625</name>
</gene>
<sequence>MIDLCPRCRIQAPHRPGREHCPRCGGPLSVVDDASRAMAAQPVGAPARHAAPARPATPSPTGRLYRSRNVRWVARRPPEAVPVRRGPSGPRGRGLIPRYVYIPTWGLHDEPVKPDAAHDRIDNARARLVFALIVAGTALAASAVIHLLRYLLLVVNRTQPLPEPLIMISDWLIVFVGVAAFLSFVWATLAFMRWVMDLRAGAYEDAGLLDPRRPVWVGVLVGVPLVNLVGAPLVLGEVVALRVADDPSLDAERVGRRVRRLWVAWLIVNVTALLALVARVVAWGSDSVQTGANALAMVIISAAVSAAFAFWTARRVPELFDAAAAVPVPKRRWVAVG</sequence>
<feature type="transmembrane region" description="Helical" evidence="2">
    <location>
        <begin position="261"/>
        <end position="282"/>
    </location>
</feature>
<protein>
    <recommendedName>
        <fullName evidence="3">DUF4328 domain-containing protein</fullName>
    </recommendedName>
</protein>
<dbReference type="STRING" id="158898.SAMN04488548_1343625"/>
<dbReference type="InterPro" id="IPR025565">
    <property type="entry name" value="DUF4328"/>
</dbReference>
<evidence type="ECO:0000259" key="3">
    <source>
        <dbReference type="Pfam" id="PF14219"/>
    </source>
</evidence>
<feature type="compositionally biased region" description="Low complexity" evidence="1">
    <location>
        <begin position="42"/>
        <end position="62"/>
    </location>
</feature>
<feature type="region of interest" description="Disordered" evidence="1">
    <location>
        <begin position="39"/>
        <end position="62"/>
    </location>
</feature>